<organism evidence="2 3">
    <name type="scientific">Iamia majanohamensis</name>
    <dbReference type="NCBI Taxonomy" id="467976"/>
    <lineage>
        <taxon>Bacteria</taxon>
        <taxon>Bacillati</taxon>
        <taxon>Actinomycetota</taxon>
        <taxon>Acidimicrobiia</taxon>
        <taxon>Acidimicrobiales</taxon>
        <taxon>Iamiaceae</taxon>
        <taxon>Iamia</taxon>
    </lineage>
</organism>
<evidence type="ECO:0000259" key="1">
    <source>
        <dbReference type="PROSITE" id="PS51704"/>
    </source>
</evidence>
<gene>
    <name evidence="2" type="ORF">PO878_10825</name>
</gene>
<name>A0AAF0BT09_9ACTN</name>
<sequence length="251" mass="27340">MPTRHPSLQQPPIGFAHRGARAHAPENTVEAFSLALRLGATGLETDAWVTADGVAVLDHDGLVGRRPRRRRISEVTRADLPPEVPSASELVPLLEGDVHLSVDVKDPAAAVPLIDALAEGDPTRLARVWLCHDDHDLLLSWREHARPVRLVDSTRLKALAQGPERHAARLRTLGIDAVNLHHSDWTGGLVTLYHRFGVRAWGWDAQHARILDGLLDSGIDAVFSDHTDRMVDALGRARSPTPVPPGVDPGI</sequence>
<dbReference type="RefSeq" id="WP_272738729.1">
    <property type="nucleotide sequence ID" value="NZ_CP116942.1"/>
</dbReference>
<keyword evidence="3" id="KW-1185">Reference proteome</keyword>
<protein>
    <submittedName>
        <fullName evidence="2">Glycerophosphodiester phosphodiesterase</fullName>
    </submittedName>
</protein>
<dbReference type="AlphaFoldDB" id="A0AAF0BT09"/>
<dbReference type="EMBL" id="CP116942">
    <property type="protein sequence ID" value="WCO69216.1"/>
    <property type="molecule type" value="Genomic_DNA"/>
</dbReference>
<dbReference type="PANTHER" id="PTHR46211:SF14">
    <property type="entry name" value="GLYCEROPHOSPHODIESTER PHOSPHODIESTERASE"/>
    <property type="match status" value="1"/>
</dbReference>
<proteinExistence type="predicted"/>
<dbReference type="KEGG" id="ima:PO878_10825"/>
<accession>A0AAF0BT09</accession>
<dbReference type="SUPFAM" id="SSF51695">
    <property type="entry name" value="PLC-like phosphodiesterases"/>
    <property type="match status" value="1"/>
</dbReference>
<reference evidence="2" key="1">
    <citation type="submission" date="2023-01" db="EMBL/GenBank/DDBJ databases">
        <title>The diversity of Class Acidimicrobiia in South China Sea sediment environments and the proposal of Iamia marina sp. nov., a novel species of the genus Iamia.</title>
        <authorList>
            <person name="He Y."/>
            <person name="Tian X."/>
        </authorList>
    </citation>
    <scope>NUCLEOTIDE SEQUENCE</scope>
    <source>
        <strain evidence="2">DSM 19957</strain>
    </source>
</reference>
<dbReference type="PANTHER" id="PTHR46211">
    <property type="entry name" value="GLYCEROPHOSPHORYL DIESTER PHOSPHODIESTERASE"/>
    <property type="match status" value="1"/>
</dbReference>
<dbReference type="Gene3D" id="3.20.20.190">
    <property type="entry name" value="Phosphatidylinositol (PI) phosphodiesterase"/>
    <property type="match status" value="1"/>
</dbReference>
<dbReference type="Pfam" id="PF03009">
    <property type="entry name" value="GDPD"/>
    <property type="match status" value="1"/>
</dbReference>
<dbReference type="InterPro" id="IPR017946">
    <property type="entry name" value="PLC-like_Pdiesterase_TIM-brl"/>
</dbReference>
<dbReference type="PROSITE" id="PS50007">
    <property type="entry name" value="PIPLC_X_DOMAIN"/>
    <property type="match status" value="1"/>
</dbReference>
<dbReference type="GO" id="GO:0008081">
    <property type="term" value="F:phosphoric diester hydrolase activity"/>
    <property type="evidence" value="ECO:0007669"/>
    <property type="project" value="InterPro"/>
</dbReference>
<feature type="domain" description="GP-PDE" evidence="1">
    <location>
        <begin position="12"/>
        <end position="234"/>
    </location>
</feature>
<dbReference type="GO" id="GO:0006629">
    <property type="term" value="P:lipid metabolic process"/>
    <property type="evidence" value="ECO:0007669"/>
    <property type="project" value="InterPro"/>
</dbReference>
<dbReference type="InterPro" id="IPR030395">
    <property type="entry name" value="GP_PDE_dom"/>
</dbReference>
<dbReference type="PROSITE" id="PS51704">
    <property type="entry name" value="GP_PDE"/>
    <property type="match status" value="1"/>
</dbReference>
<evidence type="ECO:0000313" key="3">
    <source>
        <dbReference type="Proteomes" id="UP001216390"/>
    </source>
</evidence>
<dbReference type="Proteomes" id="UP001216390">
    <property type="component" value="Chromosome"/>
</dbReference>
<evidence type="ECO:0000313" key="2">
    <source>
        <dbReference type="EMBL" id="WCO69216.1"/>
    </source>
</evidence>
<dbReference type="CDD" id="cd08556">
    <property type="entry name" value="GDPD"/>
    <property type="match status" value="1"/>
</dbReference>